<feature type="signal peptide" evidence="2">
    <location>
        <begin position="1"/>
        <end position="27"/>
    </location>
</feature>
<dbReference type="GO" id="GO:0008233">
    <property type="term" value="F:peptidase activity"/>
    <property type="evidence" value="ECO:0007669"/>
    <property type="project" value="UniProtKB-KW"/>
</dbReference>
<evidence type="ECO:0000313" key="4">
    <source>
        <dbReference type="EMBL" id="KAJ3992532.1"/>
    </source>
</evidence>
<keyword evidence="2" id="KW-0732">Signal</keyword>
<dbReference type="CDD" id="cd05471">
    <property type="entry name" value="pepsin_like"/>
    <property type="match status" value="1"/>
</dbReference>
<keyword evidence="5" id="KW-1185">Reference proteome</keyword>
<dbReference type="Gene3D" id="2.40.70.10">
    <property type="entry name" value="Acid Proteases"/>
    <property type="match status" value="2"/>
</dbReference>
<evidence type="ECO:0000256" key="1">
    <source>
        <dbReference type="ARBA" id="ARBA00007447"/>
    </source>
</evidence>
<feature type="domain" description="Peptidase A1" evidence="3">
    <location>
        <begin position="132"/>
        <end position="457"/>
    </location>
</feature>
<keyword evidence="4" id="KW-0378">Hydrolase</keyword>
<reference evidence="4" key="1">
    <citation type="submission" date="2022-08" db="EMBL/GenBank/DDBJ databases">
        <authorList>
            <consortium name="DOE Joint Genome Institute"/>
            <person name="Min B."/>
            <person name="Riley R."/>
            <person name="Sierra-Patev S."/>
            <person name="Naranjo-Ortiz M."/>
            <person name="Looney B."/>
            <person name="Konkel Z."/>
            <person name="Slot J.C."/>
            <person name="Sakamoto Y."/>
            <person name="Steenwyk J.L."/>
            <person name="Rokas A."/>
            <person name="Carro J."/>
            <person name="Camarero S."/>
            <person name="Ferreira P."/>
            <person name="Molpeceres G."/>
            <person name="Ruiz-Duenas F.J."/>
            <person name="Serrano A."/>
            <person name="Henrissat B."/>
            <person name="Drula E."/>
            <person name="Hughes K.W."/>
            <person name="Mata J.L."/>
            <person name="Ishikawa N.K."/>
            <person name="Vargas-Isla R."/>
            <person name="Ushijima S."/>
            <person name="Smith C.A."/>
            <person name="Ahrendt S."/>
            <person name="Andreopoulos W."/>
            <person name="He G."/>
            <person name="Labutti K."/>
            <person name="Lipzen A."/>
            <person name="Ng V."/>
            <person name="Sandor L."/>
            <person name="Barry K."/>
            <person name="Martinez A.T."/>
            <person name="Xiao Y."/>
            <person name="Gibbons J.G."/>
            <person name="Terashima K."/>
            <person name="Hibbett D.S."/>
            <person name="Grigoriev I.V."/>
        </authorList>
    </citation>
    <scope>NUCLEOTIDE SEQUENCE</scope>
    <source>
        <strain evidence="4">TFB10827</strain>
    </source>
</reference>
<comment type="caution">
    <text evidence="4">The sequence shown here is derived from an EMBL/GenBank/DDBJ whole genome shotgun (WGS) entry which is preliminary data.</text>
</comment>
<feature type="chain" id="PRO_5046071735" evidence="2">
    <location>
        <begin position="28"/>
        <end position="460"/>
    </location>
</feature>
<dbReference type="InterPro" id="IPR034164">
    <property type="entry name" value="Pepsin-like_dom"/>
</dbReference>
<organism evidence="4 5">
    <name type="scientific">Lentinula boryana</name>
    <dbReference type="NCBI Taxonomy" id="40481"/>
    <lineage>
        <taxon>Eukaryota</taxon>
        <taxon>Fungi</taxon>
        <taxon>Dikarya</taxon>
        <taxon>Basidiomycota</taxon>
        <taxon>Agaricomycotina</taxon>
        <taxon>Agaricomycetes</taxon>
        <taxon>Agaricomycetidae</taxon>
        <taxon>Agaricales</taxon>
        <taxon>Marasmiineae</taxon>
        <taxon>Omphalotaceae</taxon>
        <taxon>Lentinula</taxon>
    </lineage>
</organism>
<gene>
    <name evidence="4" type="ORF">F5050DRAFT_1811385</name>
</gene>
<evidence type="ECO:0000259" key="3">
    <source>
        <dbReference type="PROSITE" id="PS51767"/>
    </source>
</evidence>
<comment type="similarity">
    <text evidence="1">Belongs to the peptidase A1 family.</text>
</comment>
<evidence type="ECO:0000313" key="5">
    <source>
        <dbReference type="Proteomes" id="UP001163828"/>
    </source>
</evidence>
<keyword evidence="4" id="KW-0645">Protease</keyword>
<accession>A0ABQ8Q1E6</accession>
<dbReference type="PRINTS" id="PR00792">
    <property type="entry name" value="PEPSIN"/>
</dbReference>
<dbReference type="PANTHER" id="PTHR47966:SF51">
    <property type="entry name" value="BETA-SITE APP-CLEAVING ENZYME, ISOFORM A-RELATED"/>
    <property type="match status" value="1"/>
</dbReference>
<dbReference type="InterPro" id="IPR001461">
    <property type="entry name" value="Aspartic_peptidase_A1"/>
</dbReference>
<proteinExistence type="inferred from homology"/>
<dbReference type="Pfam" id="PF00026">
    <property type="entry name" value="Asp"/>
    <property type="match status" value="1"/>
</dbReference>
<sequence length="460" mass="48843">MLNKASLISSLLLCLALNGSLLDSAFAIPALHMGPGPKSPEAGISVPIHRRSGLADSDGIFNVDKARVDVIMTVNKHRRNMMNYLSTQGSLPEGFEIKPLLALPVNLLQTLTGTNIKRQSVPLTDENNDELWDGQISIGSNAQEFIIDFDSPSLNFECFHLTYLRSLAGSSDLWVPSSNCTDSSCSSKKKYNSSASSSSEAQSGTFNIQYGDGSTVSGSIFADSVTVAKIPVTGQHFAAVTNMSIAQTSFDGILGMGYSTLSNLGAPTFFETAVKQGVVSSPEFSFFLSPNGSELYIGGTNSQLYTGDIEFHDVNTSPGYWKISDGSISVPSNASVVSGFDTIVDSGTTLIYGPTDAVKTLWASIPGASAYDAEPGFYMYPCNQTLGVSFSWGGKNWNIPDEHMSTGFTDGSGQNCVGAIVGQNIFGSSSPTWLVGDTFMKGVYSVFNLGNNQLGFAQLA</sequence>
<dbReference type="Proteomes" id="UP001163828">
    <property type="component" value="Unassembled WGS sequence"/>
</dbReference>
<dbReference type="InterPro" id="IPR033121">
    <property type="entry name" value="PEPTIDASE_A1"/>
</dbReference>
<dbReference type="SUPFAM" id="SSF50630">
    <property type="entry name" value="Acid proteases"/>
    <property type="match status" value="1"/>
</dbReference>
<evidence type="ECO:0000256" key="2">
    <source>
        <dbReference type="SAM" id="SignalP"/>
    </source>
</evidence>
<dbReference type="InterPro" id="IPR021109">
    <property type="entry name" value="Peptidase_aspartic_dom_sf"/>
</dbReference>
<dbReference type="PANTHER" id="PTHR47966">
    <property type="entry name" value="BETA-SITE APP-CLEAVING ENZYME, ISOFORM A-RELATED"/>
    <property type="match status" value="1"/>
</dbReference>
<name>A0ABQ8Q1E6_9AGAR</name>
<dbReference type="PROSITE" id="PS51767">
    <property type="entry name" value="PEPTIDASE_A1"/>
    <property type="match status" value="1"/>
</dbReference>
<dbReference type="GO" id="GO:0006508">
    <property type="term" value="P:proteolysis"/>
    <property type="evidence" value="ECO:0007669"/>
    <property type="project" value="UniProtKB-KW"/>
</dbReference>
<protein>
    <submittedName>
        <fullName evidence="4">Acid protease</fullName>
    </submittedName>
</protein>
<dbReference type="EMBL" id="MU790846">
    <property type="protein sequence ID" value="KAJ3992532.1"/>
    <property type="molecule type" value="Genomic_DNA"/>
</dbReference>